<keyword evidence="7 13" id="KW-0812">Transmembrane</keyword>
<dbReference type="Pfam" id="PF02518">
    <property type="entry name" value="HATPase_c"/>
    <property type="match status" value="1"/>
</dbReference>
<proteinExistence type="predicted"/>
<evidence type="ECO:0000256" key="9">
    <source>
        <dbReference type="ARBA" id="ARBA00022777"/>
    </source>
</evidence>
<protein>
    <recommendedName>
        <fullName evidence="3">histidine kinase</fullName>
        <ecNumber evidence="3">2.7.13.3</ecNumber>
    </recommendedName>
</protein>
<keyword evidence="8" id="KW-0547">Nucleotide-binding</keyword>
<keyword evidence="5" id="KW-0597">Phosphoprotein</keyword>
<comment type="subcellular location">
    <subcellularLocation>
        <location evidence="2">Cell membrane</location>
        <topology evidence="2">Multi-pass membrane protein</topology>
    </subcellularLocation>
</comment>
<keyword evidence="11 13" id="KW-1133">Transmembrane helix</keyword>
<evidence type="ECO:0000259" key="14">
    <source>
        <dbReference type="PROSITE" id="PS50109"/>
    </source>
</evidence>
<dbReference type="SUPFAM" id="SSF158472">
    <property type="entry name" value="HAMP domain-like"/>
    <property type="match status" value="1"/>
</dbReference>
<evidence type="ECO:0000256" key="10">
    <source>
        <dbReference type="ARBA" id="ARBA00022840"/>
    </source>
</evidence>
<evidence type="ECO:0000256" key="8">
    <source>
        <dbReference type="ARBA" id="ARBA00022741"/>
    </source>
</evidence>
<dbReference type="PRINTS" id="PR00344">
    <property type="entry name" value="BCTRLSENSOR"/>
</dbReference>
<name>A0A849C117_9NOCA</name>
<keyword evidence="12" id="KW-0902">Two-component regulatory system</keyword>
<evidence type="ECO:0000256" key="4">
    <source>
        <dbReference type="ARBA" id="ARBA00022475"/>
    </source>
</evidence>
<evidence type="ECO:0000313" key="17">
    <source>
        <dbReference type="Proteomes" id="UP000586827"/>
    </source>
</evidence>
<dbReference type="SMART" id="SM00387">
    <property type="entry name" value="HATPase_c"/>
    <property type="match status" value="1"/>
</dbReference>
<dbReference type="InterPro" id="IPR036890">
    <property type="entry name" value="HATPase_C_sf"/>
</dbReference>
<dbReference type="EC" id="2.7.13.3" evidence="3"/>
<evidence type="ECO:0000259" key="15">
    <source>
        <dbReference type="PROSITE" id="PS50885"/>
    </source>
</evidence>
<feature type="transmembrane region" description="Helical" evidence="13">
    <location>
        <begin position="166"/>
        <end position="185"/>
    </location>
</feature>
<feature type="domain" description="HAMP" evidence="15">
    <location>
        <begin position="187"/>
        <end position="239"/>
    </location>
</feature>
<dbReference type="PANTHER" id="PTHR44936">
    <property type="entry name" value="SENSOR PROTEIN CREC"/>
    <property type="match status" value="1"/>
</dbReference>
<dbReference type="SUPFAM" id="SSF55874">
    <property type="entry name" value="ATPase domain of HSP90 chaperone/DNA topoisomerase II/histidine kinase"/>
    <property type="match status" value="1"/>
</dbReference>
<evidence type="ECO:0000256" key="2">
    <source>
        <dbReference type="ARBA" id="ARBA00004651"/>
    </source>
</evidence>
<dbReference type="InterPro" id="IPR003661">
    <property type="entry name" value="HisK_dim/P_dom"/>
</dbReference>
<evidence type="ECO:0000256" key="11">
    <source>
        <dbReference type="ARBA" id="ARBA00022989"/>
    </source>
</evidence>
<dbReference type="Pfam" id="PF00672">
    <property type="entry name" value="HAMP"/>
    <property type="match status" value="1"/>
</dbReference>
<dbReference type="CDD" id="cd06225">
    <property type="entry name" value="HAMP"/>
    <property type="match status" value="1"/>
</dbReference>
<dbReference type="SMART" id="SM00304">
    <property type="entry name" value="HAMP"/>
    <property type="match status" value="1"/>
</dbReference>
<keyword evidence="13" id="KW-0472">Membrane</keyword>
<evidence type="ECO:0000256" key="1">
    <source>
        <dbReference type="ARBA" id="ARBA00000085"/>
    </source>
</evidence>
<evidence type="ECO:0000256" key="6">
    <source>
        <dbReference type="ARBA" id="ARBA00022679"/>
    </source>
</evidence>
<dbReference type="Pfam" id="PF00512">
    <property type="entry name" value="HisKA"/>
    <property type="match status" value="1"/>
</dbReference>
<feature type="domain" description="Histidine kinase" evidence="14">
    <location>
        <begin position="247"/>
        <end position="455"/>
    </location>
</feature>
<dbReference type="CDD" id="cd00075">
    <property type="entry name" value="HATPase"/>
    <property type="match status" value="1"/>
</dbReference>
<dbReference type="SMART" id="SM00388">
    <property type="entry name" value="HisKA"/>
    <property type="match status" value="1"/>
</dbReference>
<evidence type="ECO:0000256" key="12">
    <source>
        <dbReference type="ARBA" id="ARBA00023012"/>
    </source>
</evidence>
<evidence type="ECO:0000256" key="7">
    <source>
        <dbReference type="ARBA" id="ARBA00022692"/>
    </source>
</evidence>
<dbReference type="Gene3D" id="6.10.340.10">
    <property type="match status" value="1"/>
</dbReference>
<dbReference type="GO" id="GO:0000155">
    <property type="term" value="F:phosphorelay sensor kinase activity"/>
    <property type="evidence" value="ECO:0007669"/>
    <property type="project" value="InterPro"/>
</dbReference>
<comment type="caution">
    <text evidence="16">The sequence shown here is derived from an EMBL/GenBank/DDBJ whole genome shotgun (WGS) entry which is preliminary data.</text>
</comment>
<dbReference type="EMBL" id="JABELX010000005">
    <property type="protein sequence ID" value="NNH71338.1"/>
    <property type="molecule type" value="Genomic_DNA"/>
</dbReference>
<keyword evidence="9" id="KW-0418">Kinase</keyword>
<dbReference type="InterPro" id="IPR005467">
    <property type="entry name" value="His_kinase_dom"/>
</dbReference>
<dbReference type="InterPro" id="IPR004358">
    <property type="entry name" value="Sig_transdc_His_kin-like_C"/>
</dbReference>
<keyword evidence="17" id="KW-1185">Reference proteome</keyword>
<dbReference type="AlphaFoldDB" id="A0A849C117"/>
<dbReference type="Proteomes" id="UP000586827">
    <property type="component" value="Unassembled WGS sequence"/>
</dbReference>
<dbReference type="PANTHER" id="PTHR44936:SF10">
    <property type="entry name" value="SENSOR PROTEIN RSTB"/>
    <property type="match status" value="1"/>
</dbReference>
<dbReference type="GO" id="GO:0005524">
    <property type="term" value="F:ATP binding"/>
    <property type="evidence" value="ECO:0007669"/>
    <property type="project" value="UniProtKB-KW"/>
</dbReference>
<evidence type="ECO:0000256" key="5">
    <source>
        <dbReference type="ARBA" id="ARBA00022553"/>
    </source>
</evidence>
<keyword evidence="4" id="KW-1003">Cell membrane</keyword>
<comment type="catalytic activity">
    <reaction evidence="1">
        <text>ATP + protein L-histidine = ADP + protein N-phospho-L-histidine.</text>
        <dbReference type="EC" id="2.7.13.3"/>
    </reaction>
</comment>
<keyword evidence="10" id="KW-0067">ATP-binding</keyword>
<dbReference type="PROSITE" id="PS50109">
    <property type="entry name" value="HIS_KIN"/>
    <property type="match status" value="1"/>
</dbReference>
<dbReference type="Gene3D" id="3.30.565.10">
    <property type="entry name" value="Histidine kinase-like ATPase, C-terminal domain"/>
    <property type="match status" value="1"/>
</dbReference>
<organism evidence="16 17">
    <name type="scientific">Nocardia uniformis</name>
    <dbReference type="NCBI Taxonomy" id="53432"/>
    <lineage>
        <taxon>Bacteria</taxon>
        <taxon>Bacillati</taxon>
        <taxon>Actinomycetota</taxon>
        <taxon>Actinomycetes</taxon>
        <taxon>Mycobacteriales</taxon>
        <taxon>Nocardiaceae</taxon>
        <taxon>Nocardia</taxon>
    </lineage>
</organism>
<evidence type="ECO:0000256" key="3">
    <source>
        <dbReference type="ARBA" id="ARBA00012438"/>
    </source>
</evidence>
<dbReference type="InterPro" id="IPR050980">
    <property type="entry name" value="2C_sensor_his_kinase"/>
</dbReference>
<dbReference type="SUPFAM" id="SSF47384">
    <property type="entry name" value="Homodimeric domain of signal transducing histidine kinase"/>
    <property type="match status" value="1"/>
</dbReference>
<dbReference type="InterPro" id="IPR003660">
    <property type="entry name" value="HAMP_dom"/>
</dbReference>
<dbReference type="InterPro" id="IPR036097">
    <property type="entry name" value="HisK_dim/P_sf"/>
</dbReference>
<sequence>MSERRNPKCRLGPQSVRSRVVLAFAVSASLVSLVLAVSVFTIGRGYMDDQRERSAERLADAHVGVLRTHVARSEQVGEETLAAIEPPDGTILLLWWGGEWLDSETAVATDALVPADFAEPAATQRVTIAGKPYLRVRVALNDQGDVFYEFTPITELDSTLRMLRNLLVGCAIVATSIGALLGVWASRRVLKPLHQLANTASLIASGKLDTRLPSTLDRDLAATVDAFNTMVDSLQQRIERERRLVGDVSHELRTPLTTLVTAVGIMNKRAHELPDRSRRALKLISDELNHLRQMIDDMLELARVDAGVHRGDVERLSVGELLTHTLAARQYPPELLTVVDNAMIRGRRLELERTIANLLDNAERHAGGAVAVTVRREGHEAVVMVDDAGPGVPVIDRTRIFERFATIRVGRGSATGTGIGLALVAETVAAHGGRVYCEDRVGGGARFIVRLPINDGVDG</sequence>
<dbReference type="GO" id="GO:0005886">
    <property type="term" value="C:plasma membrane"/>
    <property type="evidence" value="ECO:0007669"/>
    <property type="project" value="UniProtKB-SubCell"/>
</dbReference>
<gene>
    <name evidence="16" type="ORF">HLB23_15955</name>
</gene>
<evidence type="ECO:0000256" key="13">
    <source>
        <dbReference type="SAM" id="Phobius"/>
    </source>
</evidence>
<accession>A0A849C117</accession>
<evidence type="ECO:0000313" key="16">
    <source>
        <dbReference type="EMBL" id="NNH71338.1"/>
    </source>
</evidence>
<feature type="transmembrane region" description="Helical" evidence="13">
    <location>
        <begin position="20"/>
        <end position="43"/>
    </location>
</feature>
<keyword evidence="6" id="KW-0808">Transferase</keyword>
<reference evidence="16 17" key="1">
    <citation type="submission" date="2020-05" db="EMBL/GenBank/DDBJ databases">
        <title>MicrobeNet Type strains.</title>
        <authorList>
            <person name="Nicholson A.C."/>
        </authorList>
    </citation>
    <scope>NUCLEOTIDE SEQUENCE [LARGE SCALE GENOMIC DNA]</scope>
    <source>
        <strain evidence="16 17">JCM 3224</strain>
    </source>
</reference>
<dbReference type="CDD" id="cd00082">
    <property type="entry name" value="HisKA"/>
    <property type="match status" value="1"/>
</dbReference>
<dbReference type="Gene3D" id="1.10.287.130">
    <property type="match status" value="1"/>
</dbReference>
<dbReference type="InterPro" id="IPR003594">
    <property type="entry name" value="HATPase_dom"/>
</dbReference>
<dbReference type="PROSITE" id="PS50885">
    <property type="entry name" value="HAMP"/>
    <property type="match status" value="1"/>
</dbReference>